<comment type="caution">
    <text evidence="2">The sequence shown here is derived from an EMBL/GenBank/DDBJ whole genome shotgun (WGS) entry which is preliminary data.</text>
</comment>
<sequence>MKKVLYSVLCGVLAVTLFAACGGGSSSSAGSAGKAGSPTSEVEGIIADYQAEDIEIQQKLEKLAKAEKPDVAELTKLAERKQQLDKDSEAKLDAAAKKLVGMELPYELSEGLFYSIASPLTVTEAYANGKEAVAAVISFRIKINEPLTVAKGESTGYPVCYKYVDAGGNVVGASLKYPFGMSPNREAVELKAEQVLDEELKLSYDMPKYGGACKVVFISKEEYDTLKK</sequence>
<protein>
    <recommendedName>
        <fullName evidence="4">Lipoprotein</fullName>
    </recommendedName>
</protein>
<dbReference type="RefSeq" id="WP_117962953.1">
    <property type="nucleotide sequence ID" value="NZ_JADNFT010000012.1"/>
</dbReference>
<dbReference type="AlphaFoldDB" id="A0A374N2A7"/>
<organism evidence="2 3">
    <name type="scientific">Bacteroides uniformis</name>
    <dbReference type="NCBI Taxonomy" id="820"/>
    <lineage>
        <taxon>Bacteria</taxon>
        <taxon>Pseudomonadati</taxon>
        <taxon>Bacteroidota</taxon>
        <taxon>Bacteroidia</taxon>
        <taxon>Bacteroidales</taxon>
        <taxon>Bacteroidaceae</taxon>
        <taxon>Bacteroides</taxon>
    </lineage>
</organism>
<reference evidence="2 3" key="1">
    <citation type="submission" date="2018-08" db="EMBL/GenBank/DDBJ databases">
        <title>A genome reference for cultivated species of the human gut microbiota.</title>
        <authorList>
            <person name="Zou Y."/>
            <person name="Xue W."/>
            <person name="Luo G."/>
        </authorList>
    </citation>
    <scope>NUCLEOTIDE SEQUENCE [LARGE SCALE GENOMIC DNA]</scope>
    <source>
        <strain evidence="2 3">TM10-17</strain>
    </source>
</reference>
<evidence type="ECO:0008006" key="4">
    <source>
        <dbReference type="Google" id="ProtNLM"/>
    </source>
</evidence>
<gene>
    <name evidence="2" type="ORF">DXD90_06125</name>
</gene>
<dbReference type="EMBL" id="QSOF01000006">
    <property type="protein sequence ID" value="RGI77812.1"/>
    <property type="molecule type" value="Genomic_DNA"/>
</dbReference>
<accession>A0A374N2A7</accession>
<keyword evidence="1" id="KW-0732">Signal</keyword>
<name>A0A374N2A7_BACUN</name>
<evidence type="ECO:0000313" key="2">
    <source>
        <dbReference type="EMBL" id="RGI77812.1"/>
    </source>
</evidence>
<feature type="signal peptide" evidence="1">
    <location>
        <begin position="1"/>
        <end position="19"/>
    </location>
</feature>
<dbReference type="PROSITE" id="PS51257">
    <property type="entry name" value="PROKAR_LIPOPROTEIN"/>
    <property type="match status" value="1"/>
</dbReference>
<dbReference type="Proteomes" id="UP000263754">
    <property type="component" value="Unassembled WGS sequence"/>
</dbReference>
<evidence type="ECO:0000313" key="3">
    <source>
        <dbReference type="Proteomes" id="UP000263754"/>
    </source>
</evidence>
<evidence type="ECO:0000256" key="1">
    <source>
        <dbReference type="SAM" id="SignalP"/>
    </source>
</evidence>
<proteinExistence type="predicted"/>
<feature type="chain" id="PRO_5016937746" description="Lipoprotein" evidence="1">
    <location>
        <begin position="20"/>
        <end position="228"/>
    </location>
</feature>